<dbReference type="EMBL" id="PZZZ01000003">
    <property type="protein sequence ID" value="PTM96045.1"/>
    <property type="molecule type" value="Genomic_DNA"/>
</dbReference>
<feature type="region of interest" description="Disordered" evidence="1">
    <location>
        <begin position="131"/>
        <end position="152"/>
    </location>
</feature>
<evidence type="ECO:0000256" key="2">
    <source>
        <dbReference type="SAM" id="Phobius"/>
    </source>
</evidence>
<dbReference type="Pfam" id="PF04186">
    <property type="entry name" value="FxsA"/>
    <property type="match status" value="1"/>
</dbReference>
<evidence type="ECO:0000256" key="1">
    <source>
        <dbReference type="SAM" id="MobiDB-lite"/>
    </source>
</evidence>
<dbReference type="PANTHER" id="PTHR35335">
    <property type="entry name" value="UPF0716 PROTEIN FXSA"/>
    <property type="match status" value="1"/>
</dbReference>
<evidence type="ECO:0000313" key="4">
    <source>
        <dbReference type="Proteomes" id="UP000241247"/>
    </source>
</evidence>
<feature type="transmembrane region" description="Helical" evidence="2">
    <location>
        <begin position="73"/>
        <end position="102"/>
    </location>
</feature>
<keyword evidence="2" id="KW-0812">Transmembrane</keyword>
<dbReference type="Proteomes" id="UP000241247">
    <property type="component" value="Unassembled WGS sequence"/>
</dbReference>
<feature type="transmembrane region" description="Helical" evidence="2">
    <location>
        <begin position="30"/>
        <end position="52"/>
    </location>
</feature>
<gene>
    <name evidence="3" type="ORF">C7449_10358</name>
</gene>
<dbReference type="NCBIfam" id="NF008528">
    <property type="entry name" value="PRK11463.1-2"/>
    <property type="match status" value="1"/>
</dbReference>
<accession>A0A2T5BAP2</accession>
<reference evidence="3 4" key="1">
    <citation type="submission" date="2018-04" db="EMBL/GenBank/DDBJ databases">
        <title>Genomic Encyclopedia of Type Strains, Phase IV (KMG-IV): sequencing the most valuable type-strain genomes for metagenomic binning, comparative biology and taxonomic classification.</title>
        <authorList>
            <person name="Goeker M."/>
        </authorList>
    </citation>
    <scope>NUCLEOTIDE SEQUENCE [LARGE SCALE GENOMIC DNA]</scope>
    <source>
        <strain evidence="3 4">DSM 7138</strain>
    </source>
</reference>
<keyword evidence="4" id="KW-1185">Reference proteome</keyword>
<protein>
    <submittedName>
        <fullName evidence="3">UPF0716 protein FxsA</fullName>
    </submittedName>
</protein>
<dbReference type="AlphaFoldDB" id="A0A2T5BAP2"/>
<evidence type="ECO:0000313" key="3">
    <source>
        <dbReference type="EMBL" id="PTM96045.1"/>
    </source>
</evidence>
<keyword evidence="2" id="KW-1133">Transmembrane helix</keyword>
<organism evidence="3 4">
    <name type="scientific">Mycoplana dimorpha</name>
    <dbReference type="NCBI Taxonomy" id="28320"/>
    <lineage>
        <taxon>Bacteria</taxon>
        <taxon>Pseudomonadati</taxon>
        <taxon>Pseudomonadota</taxon>
        <taxon>Alphaproteobacteria</taxon>
        <taxon>Hyphomicrobiales</taxon>
        <taxon>Rhizobiaceae</taxon>
        <taxon>Mycoplana</taxon>
    </lineage>
</organism>
<comment type="caution">
    <text evidence="3">The sequence shown here is derived from an EMBL/GenBank/DDBJ whole genome shotgun (WGS) entry which is preliminary data.</text>
</comment>
<dbReference type="RefSeq" id="WP_108002143.1">
    <property type="nucleotide sequence ID" value="NZ_JBHEEX010000009.1"/>
</dbReference>
<keyword evidence="2" id="KW-0472">Membrane</keyword>
<proteinExistence type="predicted"/>
<dbReference type="InterPro" id="IPR007313">
    <property type="entry name" value="FxsA"/>
</dbReference>
<name>A0A2T5BAP2_MYCDI</name>
<dbReference type="PANTHER" id="PTHR35335:SF1">
    <property type="entry name" value="UPF0716 PROTEIN FXSA"/>
    <property type="match status" value="1"/>
</dbReference>
<sequence>MMKSIVALFALSLPLLEIAGFVVVGRLIGLGPTLLLVIISAVVGMAILRRQGFQALAGLRRRSFSRELPAERFLDTAMVLLAGLLLIVPGFVTDVLALVLLLPFVRRMLAARLASRFVVVDLDAAARPDYPPPSTPRTIDLDADDFSRDNRR</sequence>
<dbReference type="OrthoDB" id="9792788at2"/>
<dbReference type="GO" id="GO:0016020">
    <property type="term" value="C:membrane"/>
    <property type="evidence" value="ECO:0007669"/>
    <property type="project" value="InterPro"/>
</dbReference>